<protein>
    <submittedName>
        <fullName evidence="1">DUF2791 family P-loop domain-containing protein</fullName>
    </submittedName>
</protein>
<evidence type="ECO:0000313" key="1">
    <source>
        <dbReference type="EMBL" id="BEP28026.1"/>
    </source>
</evidence>
<keyword evidence="2" id="KW-1185">Reference proteome</keyword>
<dbReference type="AlphaFoldDB" id="A0AAU9ELA0"/>
<dbReference type="InterPro" id="IPR021228">
    <property type="entry name" value="BrxD"/>
</dbReference>
<sequence>MDYNSKEYIKILNSYKMGVVPFIHINPLETGRDKEINELNKCLTNTSKGVSEVKVISGSYGSGKTFLLNMLKKEALNKDFIVSYIHIKKGFNLNNLNDFYYNLMHNLFVKSREGLNTSFDDLFNLWINNLQNSPFKGSASKEISYVVGELERYNSAFARAFLTYIRAKIQKKTKISNTIMEWITGEKNIPYELKQEINLVGQINNLNSLDFLKAFIKLIDLMGYKGLVILIDEFDLLINENITIRNASYQNLRLLIDLISSSEIEKTFLALTTTNTLLYDEEKGFKSYPALSQRLGINTGTDNFTSYRSTIMKLTPLSFLDFKLLAEKIAEVYSRVYPLEMKTSAESLKNWVLLTYQKEGYDINNLSIRLFVIKYIEILDVVSENPNNQLYKKNLAISKSNGKYIFKNTLIS</sequence>
<evidence type="ECO:0000313" key="2">
    <source>
        <dbReference type="Proteomes" id="UP001321786"/>
    </source>
</evidence>
<dbReference type="Proteomes" id="UP001321786">
    <property type="component" value="Chromosome"/>
</dbReference>
<reference evidence="1 2" key="1">
    <citation type="submission" date="2023-08" db="EMBL/GenBank/DDBJ databases">
        <title>Helicovermis profunda gen. nov., sp. nov., a novel mesophilic, fermentative bacterium within the Bacillota from a deep-sea hydrothermal vent chimney.</title>
        <authorList>
            <person name="Miyazaki U."/>
            <person name="Mizutani D."/>
            <person name="Hashimoto Y."/>
            <person name="Tame A."/>
            <person name="Sawayama S."/>
            <person name="Miyazaki J."/>
            <person name="Takai K."/>
            <person name="Nakagawa S."/>
        </authorList>
    </citation>
    <scope>NUCLEOTIDE SEQUENCE [LARGE SCALE GENOMIC DNA]</scope>
    <source>
        <strain evidence="1 2">S502</strain>
    </source>
</reference>
<proteinExistence type="predicted"/>
<dbReference type="EMBL" id="AP028654">
    <property type="protein sequence ID" value="BEP28026.1"/>
    <property type="molecule type" value="Genomic_DNA"/>
</dbReference>
<dbReference type="SUPFAM" id="SSF52540">
    <property type="entry name" value="P-loop containing nucleoside triphosphate hydrolases"/>
    <property type="match status" value="1"/>
</dbReference>
<dbReference type="Gene3D" id="3.40.50.300">
    <property type="entry name" value="P-loop containing nucleotide triphosphate hydrolases"/>
    <property type="match status" value="1"/>
</dbReference>
<dbReference type="RefSeq" id="WP_338536376.1">
    <property type="nucleotide sequence ID" value="NZ_AP028654.1"/>
</dbReference>
<gene>
    <name evidence="1" type="ORF">HLPR_03570</name>
</gene>
<accession>A0AAU9ELA0</accession>
<dbReference type="KEGG" id="hprf:HLPR_03570"/>
<name>A0AAU9ELA0_9FIRM</name>
<dbReference type="Pfam" id="PF10923">
    <property type="entry name" value="BrxC_BrxD"/>
    <property type="match status" value="1"/>
</dbReference>
<dbReference type="InterPro" id="IPR027417">
    <property type="entry name" value="P-loop_NTPase"/>
</dbReference>
<organism evidence="1 2">
    <name type="scientific">Helicovermis profundi</name>
    <dbReference type="NCBI Taxonomy" id="3065157"/>
    <lineage>
        <taxon>Bacteria</taxon>
        <taxon>Bacillati</taxon>
        <taxon>Bacillota</taxon>
        <taxon>Clostridia</taxon>
        <taxon>Helicovermis</taxon>
    </lineage>
</organism>